<dbReference type="GO" id="GO:0000160">
    <property type="term" value="P:phosphorelay signal transduction system"/>
    <property type="evidence" value="ECO:0007669"/>
    <property type="project" value="UniProtKB-KW"/>
</dbReference>
<keyword evidence="6" id="KW-1185">Reference proteome</keyword>
<feature type="modified residue" description="4-aspartylphosphate" evidence="3">
    <location>
        <position position="57"/>
    </location>
</feature>
<dbReference type="PANTHER" id="PTHR45339:SF1">
    <property type="entry name" value="HYBRID SIGNAL TRANSDUCTION HISTIDINE KINASE J"/>
    <property type="match status" value="1"/>
</dbReference>
<organism evidence="5 6">
    <name type="scientific">Roseivirga seohaensis subsp. aquiponti</name>
    <dbReference type="NCBI Taxonomy" id="1566026"/>
    <lineage>
        <taxon>Bacteria</taxon>
        <taxon>Pseudomonadati</taxon>
        <taxon>Bacteroidota</taxon>
        <taxon>Cytophagia</taxon>
        <taxon>Cytophagales</taxon>
        <taxon>Roseivirgaceae</taxon>
        <taxon>Roseivirga</taxon>
    </lineage>
</organism>
<evidence type="ECO:0000259" key="4">
    <source>
        <dbReference type="PROSITE" id="PS50110"/>
    </source>
</evidence>
<keyword evidence="2" id="KW-0902">Two-component regulatory system</keyword>
<dbReference type="GO" id="GO:0016301">
    <property type="term" value="F:kinase activity"/>
    <property type="evidence" value="ECO:0007669"/>
    <property type="project" value="UniProtKB-KW"/>
</dbReference>
<keyword evidence="1 3" id="KW-0597">Phosphoprotein</keyword>
<evidence type="ECO:0000256" key="2">
    <source>
        <dbReference type="ARBA" id="ARBA00023012"/>
    </source>
</evidence>
<dbReference type="Proteomes" id="UP000036908">
    <property type="component" value="Unassembled WGS sequence"/>
</dbReference>
<dbReference type="CDD" id="cd17546">
    <property type="entry name" value="REC_hyHK_CKI1_RcsC-like"/>
    <property type="match status" value="1"/>
</dbReference>
<feature type="domain" description="Response regulatory" evidence="4">
    <location>
        <begin position="8"/>
        <end position="125"/>
    </location>
</feature>
<proteinExistence type="predicted"/>
<accession>A0A0L8ALM6</accession>
<sequence length="129" mass="14480">MTEVDYKNVLVAEDSSVIQNLLKKILLFENCKITSAKDGQSVLDKYEKGDYDLIIMDFNLPVLSGLEATKKIRSIKNKKGKVPIIGISGNAKNLPESTFFEAGINEYMQKPLDYDKLIELVKKYTASAE</sequence>
<evidence type="ECO:0000256" key="1">
    <source>
        <dbReference type="ARBA" id="ARBA00022553"/>
    </source>
</evidence>
<evidence type="ECO:0000256" key="3">
    <source>
        <dbReference type="PROSITE-ProRule" id="PRU00169"/>
    </source>
</evidence>
<dbReference type="SUPFAM" id="SSF52172">
    <property type="entry name" value="CheY-like"/>
    <property type="match status" value="1"/>
</dbReference>
<dbReference type="AlphaFoldDB" id="A0A0L8ALM6"/>
<dbReference type="Pfam" id="PF00072">
    <property type="entry name" value="Response_reg"/>
    <property type="match status" value="1"/>
</dbReference>
<dbReference type="InterPro" id="IPR011006">
    <property type="entry name" value="CheY-like_superfamily"/>
</dbReference>
<keyword evidence="5" id="KW-0418">Kinase</keyword>
<keyword evidence="5" id="KW-0808">Transferase</keyword>
<reference evidence="6" key="1">
    <citation type="submission" date="2014-11" db="EMBL/GenBank/DDBJ databases">
        <title>Genome sequencing of Roseivirga sp. D-25.</title>
        <authorList>
            <person name="Selvaratnam C."/>
            <person name="Thevarajoo S."/>
            <person name="Goh K.M."/>
            <person name="Eee R."/>
            <person name="Chan K.-G."/>
            <person name="Chong C.S."/>
        </authorList>
    </citation>
    <scope>NUCLEOTIDE SEQUENCE [LARGE SCALE GENOMIC DNA]</scope>
    <source>
        <strain evidence="6">D-25</strain>
    </source>
</reference>
<evidence type="ECO:0000313" key="6">
    <source>
        <dbReference type="Proteomes" id="UP000036908"/>
    </source>
</evidence>
<dbReference type="EMBL" id="JSVA01000008">
    <property type="protein sequence ID" value="KOF03092.1"/>
    <property type="molecule type" value="Genomic_DNA"/>
</dbReference>
<name>A0A0L8ALM6_9BACT</name>
<dbReference type="Gene3D" id="3.40.50.2300">
    <property type="match status" value="1"/>
</dbReference>
<dbReference type="PANTHER" id="PTHR45339">
    <property type="entry name" value="HYBRID SIGNAL TRANSDUCTION HISTIDINE KINASE J"/>
    <property type="match status" value="1"/>
</dbReference>
<dbReference type="PATRIC" id="fig|1566026.4.peg.3245"/>
<comment type="caution">
    <text evidence="5">The sequence shown here is derived from an EMBL/GenBank/DDBJ whole genome shotgun (WGS) entry which is preliminary data.</text>
</comment>
<gene>
    <name evidence="5" type="ORF">OB69_07085</name>
</gene>
<dbReference type="SMART" id="SM00448">
    <property type="entry name" value="REC"/>
    <property type="match status" value="1"/>
</dbReference>
<evidence type="ECO:0000313" key="5">
    <source>
        <dbReference type="EMBL" id="KOF03092.1"/>
    </source>
</evidence>
<dbReference type="PROSITE" id="PS50110">
    <property type="entry name" value="RESPONSE_REGULATORY"/>
    <property type="match status" value="1"/>
</dbReference>
<dbReference type="InterPro" id="IPR001789">
    <property type="entry name" value="Sig_transdc_resp-reg_receiver"/>
</dbReference>
<dbReference type="RefSeq" id="WP_053223009.1">
    <property type="nucleotide sequence ID" value="NZ_JSVA01000008.1"/>
</dbReference>
<protein>
    <submittedName>
        <fullName evidence="5">Histidine kinase</fullName>
    </submittedName>
</protein>